<dbReference type="AlphaFoldDB" id="A0A2T0ZJU6"/>
<evidence type="ECO:0000256" key="1">
    <source>
        <dbReference type="ARBA" id="ARBA00004761"/>
    </source>
</evidence>
<dbReference type="GO" id="GO:0019521">
    <property type="term" value="P:D-gluconate metabolic process"/>
    <property type="evidence" value="ECO:0007669"/>
    <property type="project" value="UniProtKB-KW"/>
</dbReference>
<dbReference type="CDD" id="cd02021">
    <property type="entry name" value="GntK"/>
    <property type="match status" value="1"/>
</dbReference>
<evidence type="ECO:0000256" key="2">
    <source>
        <dbReference type="ARBA" id="ARBA00008420"/>
    </source>
</evidence>
<keyword evidence="12" id="KW-1185">Reference proteome</keyword>
<gene>
    <name evidence="11" type="ORF">CLV47_12112</name>
</gene>
<dbReference type="InterPro" id="IPR027417">
    <property type="entry name" value="P-loop_NTPase"/>
</dbReference>
<evidence type="ECO:0000256" key="10">
    <source>
        <dbReference type="RuleBase" id="RU363066"/>
    </source>
</evidence>
<dbReference type="InterPro" id="IPR031322">
    <property type="entry name" value="Shikimate/glucono_kinase"/>
</dbReference>
<name>A0A2T0ZJU6_9ACTN</name>
<evidence type="ECO:0000256" key="6">
    <source>
        <dbReference type="ARBA" id="ARBA00022777"/>
    </source>
</evidence>
<dbReference type="GO" id="GO:0005737">
    <property type="term" value="C:cytoplasm"/>
    <property type="evidence" value="ECO:0007669"/>
    <property type="project" value="TreeGrafter"/>
</dbReference>
<evidence type="ECO:0000256" key="8">
    <source>
        <dbReference type="ARBA" id="ARBA00023064"/>
    </source>
</evidence>
<dbReference type="GO" id="GO:0005524">
    <property type="term" value="F:ATP binding"/>
    <property type="evidence" value="ECO:0007669"/>
    <property type="project" value="UniProtKB-KW"/>
</dbReference>
<dbReference type="NCBIfam" id="TIGR01313">
    <property type="entry name" value="therm_gnt_kin"/>
    <property type="match status" value="1"/>
</dbReference>
<sequence>MVEKALGDSYPPIVTMGVSGSGKTTAGRALAERLGVPYADADDFHSESNIAKMASGTPLTDADRWPWLEAVGAWLGRHQSGGGVMGCSALRVAYRDVLRKHAPGVLFVHLEGERSVVVRRVAERSGHFMPAALVDSQYATLEELEPRERGLVVDFDLPIEQIVDKAVAYVAAN</sequence>
<comment type="similarity">
    <text evidence="2 10">Belongs to the gluconokinase GntK/GntV family.</text>
</comment>
<dbReference type="InterPro" id="IPR006001">
    <property type="entry name" value="Therm_gnt_kin"/>
</dbReference>
<keyword evidence="5 10" id="KW-0547">Nucleotide-binding</keyword>
<dbReference type="Pfam" id="PF01202">
    <property type="entry name" value="SKI"/>
    <property type="match status" value="1"/>
</dbReference>
<dbReference type="EMBL" id="PVUE01000021">
    <property type="protein sequence ID" value="PRZ36577.1"/>
    <property type="molecule type" value="Genomic_DNA"/>
</dbReference>
<dbReference type="PANTHER" id="PTHR43442:SF3">
    <property type="entry name" value="GLUCONOKINASE-RELATED"/>
    <property type="match status" value="1"/>
</dbReference>
<reference evidence="11 12" key="1">
    <citation type="submission" date="2018-03" db="EMBL/GenBank/DDBJ databases">
        <title>Genomic Encyclopedia of Archaeal and Bacterial Type Strains, Phase II (KMG-II): from individual species to whole genera.</title>
        <authorList>
            <person name="Goeker M."/>
        </authorList>
    </citation>
    <scope>NUCLEOTIDE SEQUENCE [LARGE SCALE GENOMIC DNA]</scope>
    <source>
        <strain evidence="11 12">DSM 100065</strain>
    </source>
</reference>
<evidence type="ECO:0000256" key="5">
    <source>
        <dbReference type="ARBA" id="ARBA00022741"/>
    </source>
</evidence>
<evidence type="ECO:0000256" key="4">
    <source>
        <dbReference type="ARBA" id="ARBA00022679"/>
    </source>
</evidence>
<dbReference type="SUPFAM" id="SSF52540">
    <property type="entry name" value="P-loop containing nucleoside triphosphate hydrolases"/>
    <property type="match status" value="1"/>
</dbReference>
<protein>
    <recommendedName>
        <fullName evidence="3 10">Gluconokinase</fullName>
        <ecNumber evidence="3 10">2.7.1.12</ecNumber>
    </recommendedName>
</protein>
<keyword evidence="8" id="KW-0311">Gluconate utilization</keyword>
<evidence type="ECO:0000256" key="9">
    <source>
        <dbReference type="ARBA" id="ARBA00048090"/>
    </source>
</evidence>
<organism evidence="11 12">
    <name type="scientific">Antricoccus suffuscus</name>
    <dbReference type="NCBI Taxonomy" id="1629062"/>
    <lineage>
        <taxon>Bacteria</taxon>
        <taxon>Bacillati</taxon>
        <taxon>Actinomycetota</taxon>
        <taxon>Actinomycetes</taxon>
        <taxon>Geodermatophilales</taxon>
        <taxon>Antricoccaceae</taxon>
        <taxon>Antricoccus</taxon>
    </lineage>
</organism>
<keyword evidence="7 10" id="KW-0067">ATP-binding</keyword>
<keyword evidence="6 10" id="KW-0418">Kinase</keyword>
<dbReference type="PANTHER" id="PTHR43442">
    <property type="entry name" value="GLUCONOKINASE-RELATED"/>
    <property type="match status" value="1"/>
</dbReference>
<comment type="caution">
    <text evidence="11">The sequence shown here is derived from an EMBL/GenBank/DDBJ whole genome shotgun (WGS) entry which is preliminary data.</text>
</comment>
<dbReference type="FunFam" id="3.40.50.300:FF:000522">
    <property type="entry name" value="Gluconokinase"/>
    <property type="match status" value="1"/>
</dbReference>
<dbReference type="Gene3D" id="3.40.50.300">
    <property type="entry name" value="P-loop containing nucleotide triphosphate hydrolases"/>
    <property type="match status" value="1"/>
</dbReference>
<proteinExistence type="inferred from homology"/>
<comment type="catalytic activity">
    <reaction evidence="9 10">
        <text>D-gluconate + ATP = 6-phospho-D-gluconate + ADP + H(+)</text>
        <dbReference type="Rhea" id="RHEA:19433"/>
        <dbReference type="ChEBI" id="CHEBI:15378"/>
        <dbReference type="ChEBI" id="CHEBI:18391"/>
        <dbReference type="ChEBI" id="CHEBI:30616"/>
        <dbReference type="ChEBI" id="CHEBI:58759"/>
        <dbReference type="ChEBI" id="CHEBI:456216"/>
        <dbReference type="EC" id="2.7.1.12"/>
    </reaction>
</comment>
<dbReference type="EC" id="2.7.1.12" evidence="3 10"/>
<dbReference type="RefSeq" id="WP_238145517.1">
    <property type="nucleotide sequence ID" value="NZ_PVUE01000021.1"/>
</dbReference>
<keyword evidence="4 10" id="KW-0808">Transferase</keyword>
<evidence type="ECO:0000313" key="11">
    <source>
        <dbReference type="EMBL" id="PRZ36577.1"/>
    </source>
</evidence>
<accession>A0A2T0ZJU6</accession>
<evidence type="ECO:0000313" key="12">
    <source>
        <dbReference type="Proteomes" id="UP000237752"/>
    </source>
</evidence>
<dbReference type="Proteomes" id="UP000237752">
    <property type="component" value="Unassembled WGS sequence"/>
</dbReference>
<evidence type="ECO:0000256" key="3">
    <source>
        <dbReference type="ARBA" id="ARBA00012054"/>
    </source>
</evidence>
<evidence type="ECO:0000256" key="7">
    <source>
        <dbReference type="ARBA" id="ARBA00022840"/>
    </source>
</evidence>
<comment type="pathway">
    <text evidence="1">Carbohydrate acid metabolism.</text>
</comment>
<dbReference type="GO" id="GO:0046316">
    <property type="term" value="F:gluconokinase activity"/>
    <property type="evidence" value="ECO:0007669"/>
    <property type="project" value="UniProtKB-EC"/>
</dbReference>